<evidence type="ECO:0000256" key="2">
    <source>
        <dbReference type="ARBA" id="ARBA00006906"/>
    </source>
</evidence>
<dbReference type="InterPro" id="IPR013785">
    <property type="entry name" value="Aldolase_TIM"/>
</dbReference>
<protein>
    <submittedName>
        <fullName evidence="6">Bifunctional 4-hydroxy-2-oxoglutarate aldolase/2-dehydro-3-deoxy-phosphogluconate aldolase</fullName>
    </submittedName>
</protein>
<gene>
    <name evidence="6" type="ORF">U6A24_02775</name>
</gene>
<comment type="subunit">
    <text evidence="3">Homotrimer.</text>
</comment>
<dbReference type="EMBL" id="JAYKLX010000001">
    <property type="protein sequence ID" value="MEB3344364.1"/>
    <property type="molecule type" value="Genomic_DNA"/>
</dbReference>
<comment type="similarity">
    <text evidence="2">Belongs to the KHG/KDPG aldolase family.</text>
</comment>
<dbReference type="PANTHER" id="PTHR30246:SF1">
    <property type="entry name" value="2-DEHYDRO-3-DEOXY-6-PHOSPHOGALACTONATE ALDOLASE-RELATED"/>
    <property type="match status" value="1"/>
</dbReference>
<dbReference type="CDD" id="cd00452">
    <property type="entry name" value="KDPG_aldolase"/>
    <property type="match status" value="1"/>
</dbReference>
<sequence length="222" mass="24663">MIRVTKKEDIILIMESTGMIPVFNHDDIEIVKRVLDISYHAGVRIFEFTNRGDNALEVFTVLSRYAHKYDDLILGIGTIFDSKTALKFLNVGAQFIISPALVSELADFSKGNNVLWIPGCSTVSEVYRATKLGAPLIKAFPGNILGPAFVKAIKSVLPNVKIMPTGGVVPSRENLEAWFTAGANCVGMGSQLFKKEYLEKENMDQLSSMIRDTFLMINEIRK</sequence>
<comment type="pathway">
    <text evidence="1">Carbohydrate acid metabolism.</text>
</comment>
<reference evidence="6 7" key="1">
    <citation type="journal article" date="2013" name="Int. J. Syst. Evol. Microbiol.">
        <title>Aquimarina gracilis sp. nov., isolated from the gut microflora of a mussel, Mytilus coruscus, and emended description of Aquimarina spongiae.</title>
        <authorList>
            <person name="Park S.C."/>
            <person name="Choe H.N."/>
            <person name="Baik K.S."/>
            <person name="Seong C.N."/>
        </authorList>
    </citation>
    <scope>NUCLEOTIDE SEQUENCE [LARGE SCALE GENOMIC DNA]</scope>
    <source>
        <strain evidence="6 7">PSC32</strain>
    </source>
</reference>
<evidence type="ECO:0000256" key="4">
    <source>
        <dbReference type="ARBA" id="ARBA00023239"/>
    </source>
</evidence>
<evidence type="ECO:0000313" key="6">
    <source>
        <dbReference type="EMBL" id="MEB3344364.1"/>
    </source>
</evidence>
<accession>A0ABU5ZQM9</accession>
<dbReference type="InterPro" id="IPR000887">
    <property type="entry name" value="Aldlse_KDPG_KHG"/>
</dbReference>
<dbReference type="RefSeq" id="WP_324178411.1">
    <property type="nucleotide sequence ID" value="NZ_BAABAW010000016.1"/>
</dbReference>
<dbReference type="Pfam" id="PF01081">
    <property type="entry name" value="Aldolase"/>
    <property type="match status" value="1"/>
</dbReference>
<evidence type="ECO:0000256" key="5">
    <source>
        <dbReference type="ARBA" id="ARBA00023277"/>
    </source>
</evidence>
<keyword evidence="4" id="KW-0456">Lyase</keyword>
<dbReference type="PANTHER" id="PTHR30246">
    <property type="entry name" value="2-KETO-3-DEOXY-6-PHOSPHOGLUCONATE ALDOLASE"/>
    <property type="match status" value="1"/>
</dbReference>
<keyword evidence="5" id="KW-0119">Carbohydrate metabolism</keyword>
<evidence type="ECO:0000256" key="3">
    <source>
        <dbReference type="ARBA" id="ARBA00011233"/>
    </source>
</evidence>
<dbReference type="Gene3D" id="3.20.20.70">
    <property type="entry name" value="Aldolase class I"/>
    <property type="match status" value="1"/>
</dbReference>
<organism evidence="6 7">
    <name type="scientific">Aquimarina gracilis</name>
    <dbReference type="NCBI Taxonomy" id="874422"/>
    <lineage>
        <taxon>Bacteria</taxon>
        <taxon>Pseudomonadati</taxon>
        <taxon>Bacteroidota</taxon>
        <taxon>Flavobacteriia</taxon>
        <taxon>Flavobacteriales</taxon>
        <taxon>Flavobacteriaceae</taxon>
        <taxon>Aquimarina</taxon>
    </lineage>
</organism>
<evidence type="ECO:0000313" key="7">
    <source>
        <dbReference type="Proteomes" id="UP001327027"/>
    </source>
</evidence>
<keyword evidence="7" id="KW-1185">Reference proteome</keyword>
<dbReference type="SUPFAM" id="SSF51569">
    <property type="entry name" value="Aldolase"/>
    <property type="match status" value="1"/>
</dbReference>
<proteinExistence type="inferred from homology"/>
<comment type="caution">
    <text evidence="6">The sequence shown here is derived from an EMBL/GenBank/DDBJ whole genome shotgun (WGS) entry which is preliminary data.</text>
</comment>
<evidence type="ECO:0000256" key="1">
    <source>
        <dbReference type="ARBA" id="ARBA00004761"/>
    </source>
</evidence>
<dbReference type="Proteomes" id="UP001327027">
    <property type="component" value="Unassembled WGS sequence"/>
</dbReference>
<name>A0ABU5ZQM9_9FLAO</name>